<gene>
    <name evidence="8" type="primary">LOC113713528</name>
</gene>
<evidence type="ECO:0000313" key="8">
    <source>
        <dbReference type="RefSeq" id="XP_027093067.1"/>
    </source>
</evidence>
<evidence type="ECO:0000256" key="5">
    <source>
        <dbReference type="ARBA" id="ARBA00023242"/>
    </source>
</evidence>
<keyword evidence="2" id="KW-0805">Transcription regulation</keyword>
<dbReference type="InterPro" id="IPR036576">
    <property type="entry name" value="WRKY_dom_sf"/>
</dbReference>
<dbReference type="AlphaFoldDB" id="A0A6P6UTN1"/>
<dbReference type="SMART" id="SM00774">
    <property type="entry name" value="WRKY"/>
    <property type="match status" value="1"/>
</dbReference>
<evidence type="ECO:0000256" key="2">
    <source>
        <dbReference type="ARBA" id="ARBA00023015"/>
    </source>
</evidence>
<keyword evidence="7" id="KW-1185">Reference proteome</keyword>
<proteinExistence type="predicted"/>
<dbReference type="InterPro" id="IPR003657">
    <property type="entry name" value="WRKY_dom"/>
</dbReference>
<evidence type="ECO:0000256" key="4">
    <source>
        <dbReference type="ARBA" id="ARBA00023163"/>
    </source>
</evidence>
<dbReference type="GO" id="GO:0003700">
    <property type="term" value="F:DNA-binding transcription factor activity"/>
    <property type="evidence" value="ECO:0007669"/>
    <property type="project" value="InterPro"/>
</dbReference>
<dbReference type="PROSITE" id="PS50811">
    <property type="entry name" value="WRKY"/>
    <property type="match status" value="1"/>
</dbReference>
<dbReference type="GO" id="GO:0043565">
    <property type="term" value="F:sequence-specific DNA binding"/>
    <property type="evidence" value="ECO:0007669"/>
    <property type="project" value="InterPro"/>
</dbReference>
<dbReference type="OrthoDB" id="693960at2759"/>
<feature type="domain" description="WRKY" evidence="6">
    <location>
        <begin position="130"/>
        <end position="195"/>
    </location>
</feature>
<dbReference type="PANTHER" id="PTHR31221">
    <property type="entry name" value="WRKY TRANSCRIPTION FACTOR PROTEIN 1-RELATED"/>
    <property type="match status" value="1"/>
</dbReference>
<dbReference type="GeneID" id="113713528"/>
<organism evidence="7 8">
    <name type="scientific">Coffea arabica</name>
    <name type="common">Arabian coffee</name>
    <dbReference type="NCBI Taxonomy" id="13443"/>
    <lineage>
        <taxon>Eukaryota</taxon>
        <taxon>Viridiplantae</taxon>
        <taxon>Streptophyta</taxon>
        <taxon>Embryophyta</taxon>
        <taxon>Tracheophyta</taxon>
        <taxon>Spermatophyta</taxon>
        <taxon>Magnoliopsida</taxon>
        <taxon>eudicotyledons</taxon>
        <taxon>Gunneridae</taxon>
        <taxon>Pentapetalae</taxon>
        <taxon>asterids</taxon>
        <taxon>lamiids</taxon>
        <taxon>Gentianales</taxon>
        <taxon>Rubiaceae</taxon>
        <taxon>Ixoroideae</taxon>
        <taxon>Gardenieae complex</taxon>
        <taxon>Bertiereae - Coffeeae clade</taxon>
        <taxon>Coffeeae</taxon>
        <taxon>Coffea</taxon>
    </lineage>
</organism>
<keyword evidence="3" id="KW-0238">DNA-binding</keyword>
<dbReference type="Gene3D" id="2.20.25.80">
    <property type="entry name" value="WRKY domain"/>
    <property type="match status" value="1"/>
</dbReference>
<keyword evidence="4" id="KW-0804">Transcription</keyword>
<evidence type="ECO:0000256" key="1">
    <source>
        <dbReference type="ARBA" id="ARBA00004123"/>
    </source>
</evidence>
<reference evidence="8" key="2">
    <citation type="submission" date="2025-08" db="UniProtKB">
        <authorList>
            <consortium name="RefSeq"/>
        </authorList>
    </citation>
    <scope>IDENTIFICATION</scope>
    <source>
        <tissue evidence="8">Leaves</tissue>
    </source>
</reference>
<evidence type="ECO:0000313" key="7">
    <source>
        <dbReference type="Proteomes" id="UP001652660"/>
    </source>
</evidence>
<name>A0A6P6UTN1_COFAR</name>
<dbReference type="RefSeq" id="XP_027093067.1">
    <property type="nucleotide sequence ID" value="XM_027237266.2"/>
</dbReference>
<accession>A0A6P6UTN1</accession>
<comment type="subcellular location">
    <subcellularLocation>
        <location evidence="1">Nucleus</location>
    </subcellularLocation>
</comment>
<dbReference type="FunFam" id="2.20.25.80:FF:000003">
    <property type="entry name" value="WRKY transcription factor 57"/>
    <property type="match status" value="1"/>
</dbReference>
<dbReference type="Pfam" id="PF03106">
    <property type="entry name" value="WRKY"/>
    <property type="match status" value="1"/>
</dbReference>
<protein>
    <submittedName>
        <fullName evidence="8">Probable WRKY transcription factor 26</fullName>
    </submittedName>
</protein>
<evidence type="ECO:0000256" key="3">
    <source>
        <dbReference type="ARBA" id="ARBA00023125"/>
    </source>
</evidence>
<keyword evidence="5" id="KW-0539">Nucleus</keyword>
<evidence type="ECO:0000259" key="6">
    <source>
        <dbReference type="PROSITE" id="PS50811"/>
    </source>
</evidence>
<sequence length="219" mass="24904">MFNSPFLPPPEQGISAHHGNVVPSSYASSDYLLEKYSNDHLGSHELLHYLDLPDHEEPLINNVHTDSNSTLTACVYPTPFTREMTNTTGSSANCMDGMPINCNMHESRCMRATKMAKVDQGNIIAIRTKTQLEILDDGFKWRKYGKKTVKSNPNPRNYYKCSTQGCKVKKRVERDGEDPSYLITTYEGRHNHESPCFIYCDELPLAISYGWTLRPSQYS</sequence>
<dbReference type="InterPro" id="IPR044810">
    <property type="entry name" value="WRKY_plant"/>
</dbReference>
<reference evidence="7" key="1">
    <citation type="journal article" date="2025" name="Foods">
        <title>Unveiling the Microbial Signatures of Arabica Coffee Cherries: Insights into Ripeness Specific Diversity, Functional Traits, and Implications for Quality and Safety.</title>
        <authorList>
            <consortium name="RefSeq"/>
            <person name="Tenea G.N."/>
            <person name="Cifuentes V."/>
            <person name="Reyes P."/>
            <person name="Cevallos-Vallejos M."/>
        </authorList>
    </citation>
    <scope>NUCLEOTIDE SEQUENCE [LARGE SCALE GENOMIC DNA]</scope>
</reference>
<dbReference type="PANTHER" id="PTHR31221:SF164">
    <property type="entry name" value="WRKY TRANSCRIPTION FACTOR 51 ISOFORM X1-RELATED"/>
    <property type="match status" value="1"/>
</dbReference>
<dbReference type="Proteomes" id="UP001652660">
    <property type="component" value="Chromosome 10c"/>
</dbReference>
<dbReference type="GO" id="GO:0005634">
    <property type="term" value="C:nucleus"/>
    <property type="evidence" value="ECO:0007669"/>
    <property type="project" value="UniProtKB-SubCell"/>
</dbReference>
<dbReference type="SUPFAM" id="SSF118290">
    <property type="entry name" value="WRKY DNA-binding domain"/>
    <property type="match status" value="1"/>
</dbReference>